<dbReference type="PANTHER" id="PTHR12387:SF0">
    <property type="entry name" value="26S PROTEASOME NON-ATPASE REGULATORY SUBUNIT 8"/>
    <property type="match status" value="1"/>
</dbReference>
<dbReference type="InterPro" id="IPR006746">
    <property type="entry name" value="26S_Psome_Rpn12"/>
</dbReference>
<evidence type="ECO:0000256" key="2">
    <source>
        <dbReference type="ARBA" id="ARBA00014939"/>
    </source>
</evidence>
<dbReference type="GO" id="GO:0008541">
    <property type="term" value="C:proteasome regulatory particle, lid subcomplex"/>
    <property type="evidence" value="ECO:0007669"/>
    <property type="project" value="TreeGrafter"/>
</dbReference>
<dbReference type="GO" id="GO:0043161">
    <property type="term" value="P:proteasome-mediated ubiquitin-dependent protein catabolic process"/>
    <property type="evidence" value="ECO:0007669"/>
    <property type="project" value="TreeGrafter"/>
</dbReference>
<evidence type="ECO:0000313" key="7">
    <source>
        <dbReference type="EMBL" id="GAU92876.1"/>
    </source>
</evidence>
<dbReference type="GO" id="GO:0005829">
    <property type="term" value="C:cytosol"/>
    <property type="evidence" value="ECO:0007669"/>
    <property type="project" value="TreeGrafter"/>
</dbReference>
<dbReference type="PANTHER" id="PTHR12387">
    <property type="entry name" value="26S PROTEASOME NON-ATPASE REGULATORY SUBUNIT 8"/>
    <property type="match status" value="1"/>
</dbReference>
<evidence type="ECO:0000256" key="3">
    <source>
        <dbReference type="ARBA" id="ARBA00022942"/>
    </source>
</evidence>
<dbReference type="EMBL" id="BDGG01000002">
    <property type="protein sequence ID" value="GAU92876.1"/>
    <property type="molecule type" value="Genomic_DNA"/>
</dbReference>
<dbReference type="Gene3D" id="1.25.40.990">
    <property type="match status" value="1"/>
</dbReference>
<dbReference type="GO" id="GO:0005634">
    <property type="term" value="C:nucleus"/>
    <property type="evidence" value="ECO:0007669"/>
    <property type="project" value="TreeGrafter"/>
</dbReference>
<evidence type="ECO:0000259" key="6">
    <source>
        <dbReference type="Pfam" id="PF10075"/>
    </source>
</evidence>
<keyword evidence="3" id="KW-0647">Proteasome</keyword>
<name>A0A1D1UT63_RAMVA</name>
<evidence type="ECO:0000256" key="4">
    <source>
        <dbReference type="ARBA" id="ARBA00062283"/>
    </source>
</evidence>
<gene>
    <name evidence="7" type="primary">RvY_04900-1</name>
    <name evidence="7" type="synonym">RvY_04900.1</name>
    <name evidence="7" type="ORF">RvY_04900</name>
</gene>
<dbReference type="OrthoDB" id="409122at2759"/>
<comment type="subunit">
    <text evidence="4">Component of the 19S proteasome regulatory particle complex. The 26S proteasome consists of a 20S core particle (CP) and two 19S regulatory subunits (RP). The regulatory particle is made of a lid composed of 9 subunits including PSMD8, a base containing 6 ATPases and few additional components. Interacts with DDI2. Interacts with TASOR.</text>
</comment>
<comment type="similarity">
    <text evidence="1">Belongs to the proteasome subunit S14 family.</text>
</comment>
<dbReference type="InterPro" id="IPR033464">
    <property type="entry name" value="CSN8_PSD8_EIF3K"/>
</dbReference>
<dbReference type="AlphaFoldDB" id="A0A1D1UT63"/>
<dbReference type="FunFam" id="1.25.40.990:FF:000001">
    <property type="entry name" value="26S proteasome non-ATPase regulatory subunit"/>
    <property type="match status" value="1"/>
</dbReference>
<evidence type="ECO:0000313" key="8">
    <source>
        <dbReference type="Proteomes" id="UP000186922"/>
    </source>
</evidence>
<dbReference type="Proteomes" id="UP000186922">
    <property type="component" value="Unassembled WGS sequence"/>
</dbReference>
<reference evidence="7 8" key="1">
    <citation type="journal article" date="2016" name="Nat. Commun.">
        <title>Extremotolerant tardigrade genome and improved radiotolerance of human cultured cells by tardigrade-unique protein.</title>
        <authorList>
            <person name="Hashimoto T."/>
            <person name="Horikawa D.D."/>
            <person name="Saito Y."/>
            <person name="Kuwahara H."/>
            <person name="Kozuka-Hata H."/>
            <person name="Shin-I T."/>
            <person name="Minakuchi Y."/>
            <person name="Ohishi K."/>
            <person name="Motoyama A."/>
            <person name="Aizu T."/>
            <person name="Enomoto A."/>
            <person name="Kondo K."/>
            <person name="Tanaka S."/>
            <person name="Hara Y."/>
            <person name="Koshikawa S."/>
            <person name="Sagara H."/>
            <person name="Miura T."/>
            <person name="Yokobori S."/>
            <person name="Miyagawa K."/>
            <person name="Suzuki Y."/>
            <person name="Kubo T."/>
            <person name="Oyama M."/>
            <person name="Kohara Y."/>
            <person name="Fujiyama A."/>
            <person name="Arakawa K."/>
            <person name="Katayama T."/>
            <person name="Toyoda A."/>
            <person name="Kunieda T."/>
        </authorList>
    </citation>
    <scope>NUCLEOTIDE SEQUENCE [LARGE SCALE GENOMIC DNA]</scope>
    <source>
        <strain evidence="7 8">YOKOZUNA-1</strain>
    </source>
</reference>
<sequence length="287" mass="32820">MAAGLQNVMALYRQLTEEWNKKPMEKSKCETLLNQLKVALTEHHFIPTAEGEASKQEIVLARDVLEMGAQFAIFDRDIKGFQRHIDQLKVYYYDVKGGIPESSLMNQFLGLYLLSLLAENRLGDFHSEVELMSLDTIEKDPYLSFPVQLERCLMEGSYSKIFSANKSIPAPSYSFFMELLAETTRAEIAKCIKRSCPIISADSARRMLFFATEPEFKSYVDKNKWKIGHGGVFQFDTERNLIQDDFGLEADMDVDRPQPTLADMTALSYQEVAETMLSYARELEKIV</sequence>
<dbReference type="STRING" id="947166.A0A1D1UT63"/>
<accession>A0A1D1UT63</accession>
<comment type="caution">
    <text evidence="7">The sequence shown here is derived from an EMBL/GenBank/DDBJ whole genome shotgun (WGS) entry which is preliminary data.</text>
</comment>
<organism evidence="7 8">
    <name type="scientific">Ramazzottius varieornatus</name>
    <name type="common">Water bear</name>
    <name type="synonym">Tardigrade</name>
    <dbReference type="NCBI Taxonomy" id="947166"/>
    <lineage>
        <taxon>Eukaryota</taxon>
        <taxon>Metazoa</taxon>
        <taxon>Ecdysozoa</taxon>
        <taxon>Tardigrada</taxon>
        <taxon>Eutardigrada</taxon>
        <taxon>Parachela</taxon>
        <taxon>Hypsibioidea</taxon>
        <taxon>Ramazzottiidae</taxon>
        <taxon>Ramazzottius</taxon>
    </lineage>
</organism>
<proteinExistence type="inferred from homology"/>
<protein>
    <recommendedName>
        <fullName evidence="2">26S proteasome non-ATPase regulatory subunit 8</fullName>
    </recommendedName>
    <alternativeName>
        <fullName evidence="5">26S proteasome regulatory subunit RPN12</fullName>
    </alternativeName>
</protein>
<dbReference type="Pfam" id="PF10075">
    <property type="entry name" value="CSN8_PSD8_EIF3K"/>
    <property type="match status" value="1"/>
</dbReference>
<feature type="domain" description="CSN8/PSMD8/EIF3K" evidence="6">
    <location>
        <begin position="104"/>
        <end position="234"/>
    </location>
</feature>
<evidence type="ECO:0000256" key="1">
    <source>
        <dbReference type="ARBA" id="ARBA00009627"/>
    </source>
</evidence>
<keyword evidence="8" id="KW-1185">Reference proteome</keyword>
<evidence type="ECO:0000256" key="5">
    <source>
        <dbReference type="ARBA" id="ARBA00078986"/>
    </source>
</evidence>